<evidence type="ECO:0000313" key="1">
    <source>
        <dbReference type="EMBL" id="GIY36706.1"/>
    </source>
</evidence>
<gene>
    <name evidence="1" type="ORF">CDAR_275141</name>
</gene>
<keyword evidence="2" id="KW-1185">Reference proteome</keyword>
<evidence type="ECO:0000313" key="2">
    <source>
        <dbReference type="Proteomes" id="UP001054837"/>
    </source>
</evidence>
<proteinExistence type="predicted"/>
<accession>A0AAV4STR8</accession>
<protein>
    <submittedName>
        <fullName evidence="1">Uncharacterized protein</fullName>
    </submittedName>
</protein>
<dbReference type="AlphaFoldDB" id="A0AAV4STR8"/>
<organism evidence="1 2">
    <name type="scientific">Caerostris darwini</name>
    <dbReference type="NCBI Taxonomy" id="1538125"/>
    <lineage>
        <taxon>Eukaryota</taxon>
        <taxon>Metazoa</taxon>
        <taxon>Ecdysozoa</taxon>
        <taxon>Arthropoda</taxon>
        <taxon>Chelicerata</taxon>
        <taxon>Arachnida</taxon>
        <taxon>Araneae</taxon>
        <taxon>Araneomorphae</taxon>
        <taxon>Entelegynae</taxon>
        <taxon>Araneoidea</taxon>
        <taxon>Araneidae</taxon>
        <taxon>Caerostris</taxon>
    </lineage>
</organism>
<dbReference type="Proteomes" id="UP001054837">
    <property type="component" value="Unassembled WGS sequence"/>
</dbReference>
<sequence length="98" mass="11615">MKHFSHEWLSMQHTLTLCGHGPQAQAVFKLECYLWKRLQRQGSCSRKCSLIFTLRALGRDLQWIHGTLHSIRDLWTMSRQAKHYRGKSGRCARSRKYL</sequence>
<comment type="caution">
    <text evidence="1">The sequence shown here is derived from an EMBL/GenBank/DDBJ whole genome shotgun (WGS) entry which is preliminary data.</text>
</comment>
<name>A0AAV4STR8_9ARAC</name>
<dbReference type="EMBL" id="BPLQ01008345">
    <property type="protein sequence ID" value="GIY36706.1"/>
    <property type="molecule type" value="Genomic_DNA"/>
</dbReference>
<reference evidence="1 2" key="1">
    <citation type="submission" date="2021-06" db="EMBL/GenBank/DDBJ databases">
        <title>Caerostris darwini draft genome.</title>
        <authorList>
            <person name="Kono N."/>
            <person name="Arakawa K."/>
        </authorList>
    </citation>
    <scope>NUCLEOTIDE SEQUENCE [LARGE SCALE GENOMIC DNA]</scope>
</reference>